<comment type="caution">
    <text evidence="1">The sequence shown here is derived from an EMBL/GenBank/DDBJ whole genome shotgun (WGS) entry which is preliminary data.</text>
</comment>
<protein>
    <submittedName>
        <fullName evidence="1">Uncharacterized protein</fullName>
    </submittedName>
</protein>
<sequence>MGVAPITSNLVQTGPGRIRYAPLATAIPTFTPTASKFAPTWTNWLDVGSTDAGVTYTESTETADIRVAESKYPVRVVTTSKSSRVAFVANEISDLIWKLAMNGGTTTVTGTAGTKMTEYAPPLADAEVRVMLAFQSNLDDEIIVWPQVFNVGSVEYVRGTFETKAGLSMEWNAEIPSSGYTTPYKRFTTGALSLAT</sequence>
<dbReference type="RefSeq" id="WP_378970251.1">
    <property type="nucleotide sequence ID" value="NZ_JBHTBJ010000013.1"/>
</dbReference>
<gene>
    <name evidence="1" type="ORF">ACFQS1_19700</name>
</gene>
<keyword evidence="2" id="KW-1185">Reference proteome</keyword>
<evidence type="ECO:0000313" key="1">
    <source>
        <dbReference type="EMBL" id="MFC7276223.1"/>
    </source>
</evidence>
<proteinExistence type="predicted"/>
<reference evidence="2" key="1">
    <citation type="journal article" date="2019" name="Int. J. Syst. Evol. Microbiol.">
        <title>The Global Catalogue of Microorganisms (GCM) 10K type strain sequencing project: providing services to taxonomists for standard genome sequencing and annotation.</title>
        <authorList>
            <consortium name="The Broad Institute Genomics Platform"/>
            <consortium name="The Broad Institute Genome Sequencing Center for Infectious Disease"/>
            <person name="Wu L."/>
            <person name="Ma J."/>
        </authorList>
    </citation>
    <scope>NUCLEOTIDE SEQUENCE [LARGE SCALE GENOMIC DNA]</scope>
    <source>
        <strain evidence="2">XZYJT-10</strain>
    </source>
</reference>
<dbReference type="EMBL" id="JBHTBJ010000013">
    <property type="protein sequence ID" value="MFC7276223.1"/>
    <property type="molecule type" value="Genomic_DNA"/>
</dbReference>
<organism evidence="1 2">
    <name type="scientific">Paractinoplanes rhizophilus</name>
    <dbReference type="NCBI Taxonomy" id="1416877"/>
    <lineage>
        <taxon>Bacteria</taxon>
        <taxon>Bacillati</taxon>
        <taxon>Actinomycetota</taxon>
        <taxon>Actinomycetes</taxon>
        <taxon>Micromonosporales</taxon>
        <taxon>Micromonosporaceae</taxon>
        <taxon>Paractinoplanes</taxon>
    </lineage>
</organism>
<accession>A0ABW2HVN6</accession>
<dbReference type="Pfam" id="PF25681">
    <property type="entry name" value="Phage_TTP_17"/>
    <property type="match status" value="1"/>
</dbReference>
<dbReference type="Proteomes" id="UP001596548">
    <property type="component" value="Unassembled WGS sequence"/>
</dbReference>
<evidence type="ECO:0000313" key="2">
    <source>
        <dbReference type="Proteomes" id="UP001596548"/>
    </source>
</evidence>
<name>A0ABW2HVN6_9ACTN</name>
<dbReference type="InterPro" id="IPR058154">
    <property type="entry name" value="Bxb1_TTP-like"/>
</dbReference>